<dbReference type="RefSeq" id="WP_158981277.1">
    <property type="nucleotide sequence ID" value="NZ_WSFO01000013.1"/>
</dbReference>
<sequence>MSTLSGSVALILALVAGGAAFAVSPESSLRPEARPVASVQMAALSVDVPLNVMLRPVVRPVSEQILSVAARPADLQSLGPEISLRPSLRPDSVVEQALFKRRQRRKGSVCGDLDIQGEEVGAVPAKLNGCGASNAVRIRSVSGVTLSQASVMTCETAQALNRWVDKGLQPAFPRRNKVETLRVAAHYACRTRNNRPGARISEHGKGKAIDISGFTLANGETVTVLQGWRDKGYGKRLRKAWKAACGPFGTVLGPEADRYHRDHFHFDTANHRSGSYCR</sequence>
<name>A0A6A4R810_9RHOB</name>
<gene>
    <name evidence="2" type="ORF">GP644_19935</name>
</gene>
<dbReference type="EMBL" id="WSFO01000013">
    <property type="protein sequence ID" value="KAE9627438.1"/>
    <property type="molecule type" value="Genomic_DNA"/>
</dbReference>
<feature type="domain" description="Extensin-like C-terminal" evidence="1">
    <location>
        <begin position="127"/>
        <end position="278"/>
    </location>
</feature>
<evidence type="ECO:0000313" key="2">
    <source>
        <dbReference type="EMBL" id="KAE9627438.1"/>
    </source>
</evidence>
<dbReference type="AlphaFoldDB" id="A0A6A4R810"/>
<dbReference type="Pfam" id="PF06904">
    <property type="entry name" value="Extensin-like_C"/>
    <property type="match status" value="1"/>
</dbReference>
<evidence type="ECO:0000313" key="3">
    <source>
        <dbReference type="Proteomes" id="UP000441586"/>
    </source>
</evidence>
<dbReference type="Proteomes" id="UP000441586">
    <property type="component" value="Unassembled WGS sequence"/>
</dbReference>
<proteinExistence type="predicted"/>
<reference evidence="2 3" key="1">
    <citation type="submission" date="2019-12" db="EMBL/GenBank/DDBJ databases">
        <authorList>
            <person name="Zhang Y.-J."/>
        </authorList>
    </citation>
    <scope>NUCLEOTIDE SEQUENCE [LARGE SCALE GENOMIC DNA]</scope>
    <source>
        <strain evidence="2 3">H18S-6</strain>
    </source>
</reference>
<protein>
    <submittedName>
        <fullName evidence="2">Extensin-like protein</fullName>
    </submittedName>
</protein>
<dbReference type="InterPro" id="IPR009683">
    <property type="entry name" value="Extensin-like_C"/>
</dbReference>
<comment type="caution">
    <text evidence="2">The sequence shown here is derived from an EMBL/GenBank/DDBJ whole genome shotgun (WGS) entry which is preliminary data.</text>
</comment>
<accession>A0A6A4R810</accession>
<organism evidence="2 3">
    <name type="scientific">Parasedimentitalea maritima</name>
    <dbReference type="NCBI Taxonomy" id="2578117"/>
    <lineage>
        <taxon>Bacteria</taxon>
        <taxon>Pseudomonadati</taxon>
        <taxon>Pseudomonadota</taxon>
        <taxon>Alphaproteobacteria</taxon>
        <taxon>Rhodobacterales</taxon>
        <taxon>Paracoccaceae</taxon>
        <taxon>Parasedimentitalea</taxon>
    </lineage>
</organism>
<evidence type="ECO:0000259" key="1">
    <source>
        <dbReference type="Pfam" id="PF06904"/>
    </source>
</evidence>